<evidence type="ECO:0000313" key="5">
    <source>
        <dbReference type="EMBL" id="SNT45096.1"/>
    </source>
</evidence>
<dbReference type="PANTHER" id="PTHR10584">
    <property type="entry name" value="SUGAR KINASE"/>
    <property type="match status" value="1"/>
</dbReference>
<evidence type="ECO:0000256" key="3">
    <source>
        <dbReference type="SAM" id="MobiDB-lite"/>
    </source>
</evidence>
<evidence type="ECO:0000313" key="6">
    <source>
        <dbReference type="Proteomes" id="UP000198327"/>
    </source>
</evidence>
<dbReference type="EMBL" id="FZOW01000021">
    <property type="protein sequence ID" value="SNT45096.1"/>
    <property type="molecule type" value="Genomic_DNA"/>
</dbReference>
<name>A0A239MQS6_9NOCA</name>
<evidence type="ECO:0000256" key="1">
    <source>
        <dbReference type="ARBA" id="ARBA00022679"/>
    </source>
</evidence>
<accession>A0A239MQS6</accession>
<feature type="domain" description="Carbohydrate kinase PfkB" evidence="4">
    <location>
        <begin position="7"/>
        <end position="294"/>
    </location>
</feature>
<protein>
    <submittedName>
        <fullName evidence="5">Sugar or nucleoside kinase, ribokinase family</fullName>
    </submittedName>
</protein>
<keyword evidence="2 5" id="KW-0418">Kinase</keyword>
<dbReference type="GO" id="GO:0016301">
    <property type="term" value="F:kinase activity"/>
    <property type="evidence" value="ECO:0007669"/>
    <property type="project" value="UniProtKB-KW"/>
</dbReference>
<dbReference type="RefSeq" id="WP_217899990.1">
    <property type="nucleotide sequence ID" value="NZ_FZOW01000021.1"/>
</dbReference>
<dbReference type="PANTHER" id="PTHR10584:SF166">
    <property type="entry name" value="RIBOKINASE"/>
    <property type="match status" value="1"/>
</dbReference>
<feature type="region of interest" description="Disordered" evidence="3">
    <location>
        <begin position="296"/>
        <end position="322"/>
    </location>
</feature>
<dbReference type="Gene3D" id="3.40.1190.20">
    <property type="match status" value="1"/>
</dbReference>
<keyword evidence="1" id="KW-0808">Transferase</keyword>
<sequence length="322" mass="33086">MSARLIHTGQVIVDVVMTVPAVPEPGGDVIATSLDETAGGGLNVIVAAIRDELPVVFTGRFGSGHYGSIVGDALAASGATIVQPEPAVHDSGFCIALVDANTERTFVTYPGAESELTISDLDAAQVNSADLVYVTGYGLAHPSNAEALTAWLPTLPEDTTVFFDPSPLIGLLDPRLVETILSRSDVVSVNLREGISMTGERDAESAARALAARVRPTAHAVVRDGADGCWVAGGGQVPELVPGFEVDAVDSNGAGDAHAGVLLAGLSRGLDVYAAARRANAAAALAVTERGPATAPLRARTDELVDAGGTSTHRRESSVHRQ</sequence>
<dbReference type="Proteomes" id="UP000198327">
    <property type="component" value="Unassembled WGS sequence"/>
</dbReference>
<evidence type="ECO:0000259" key="4">
    <source>
        <dbReference type="Pfam" id="PF00294"/>
    </source>
</evidence>
<organism evidence="5 6">
    <name type="scientific">Rhodococcoides kyotonense</name>
    <dbReference type="NCBI Taxonomy" id="398843"/>
    <lineage>
        <taxon>Bacteria</taxon>
        <taxon>Bacillati</taxon>
        <taxon>Actinomycetota</taxon>
        <taxon>Actinomycetes</taxon>
        <taxon>Mycobacteriales</taxon>
        <taxon>Nocardiaceae</taxon>
        <taxon>Rhodococcoides</taxon>
    </lineage>
</organism>
<evidence type="ECO:0000256" key="2">
    <source>
        <dbReference type="ARBA" id="ARBA00022777"/>
    </source>
</evidence>
<dbReference type="SUPFAM" id="SSF53613">
    <property type="entry name" value="Ribokinase-like"/>
    <property type="match status" value="1"/>
</dbReference>
<dbReference type="Pfam" id="PF00294">
    <property type="entry name" value="PfkB"/>
    <property type="match status" value="1"/>
</dbReference>
<dbReference type="AlphaFoldDB" id="A0A239MQS6"/>
<dbReference type="InterPro" id="IPR011611">
    <property type="entry name" value="PfkB_dom"/>
</dbReference>
<dbReference type="GO" id="GO:0005829">
    <property type="term" value="C:cytosol"/>
    <property type="evidence" value="ECO:0007669"/>
    <property type="project" value="TreeGrafter"/>
</dbReference>
<reference evidence="6" key="1">
    <citation type="submission" date="2017-06" db="EMBL/GenBank/DDBJ databases">
        <authorList>
            <person name="Varghese N."/>
            <person name="Submissions S."/>
        </authorList>
    </citation>
    <scope>NUCLEOTIDE SEQUENCE [LARGE SCALE GENOMIC DNA]</scope>
    <source>
        <strain evidence="6">JCM 23211</strain>
    </source>
</reference>
<keyword evidence="6" id="KW-1185">Reference proteome</keyword>
<proteinExistence type="predicted"/>
<gene>
    <name evidence="5" type="ORF">SAMN05421642_12125</name>
</gene>
<feature type="compositionally biased region" description="Basic and acidic residues" evidence="3">
    <location>
        <begin position="313"/>
        <end position="322"/>
    </location>
</feature>
<dbReference type="InterPro" id="IPR029056">
    <property type="entry name" value="Ribokinase-like"/>
</dbReference>